<evidence type="ECO:0000256" key="3">
    <source>
        <dbReference type="ARBA" id="ARBA00022692"/>
    </source>
</evidence>
<reference evidence="7" key="2">
    <citation type="submission" date="2014-02" db="EMBL/GenBank/DDBJ databases">
        <title>Complete DNA sequence of /Kuraishia capsulata/ illustrates novel genomic features among budding yeasts (/Saccharomycotina/).</title>
        <authorList>
            <person name="Morales L."/>
            <person name="Noel B."/>
            <person name="Porcel B."/>
            <person name="Marcet-Houben M."/>
            <person name="Hullo M-F."/>
            <person name="Sacerdot C."/>
            <person name="Tekaia F."/>
            <person name="Leh-Louis V."/>
            <person name="Despons L."/>
            <person name="Khanna V."/>
            <person name="Aury J-M."/>
            <person name="Barbe V."/>
            <person name="Couloux A."/>
            <person name="Labadie K."/>
            <person name="Pelletier E."/>
            <person name="Souciet J-L."/>
            <person name="Boekhout T."/>
            <person name="Gabaldon T."/>
            <person name="Wincker P."/>
            <person name="Dujon B."/>
        </authorList>
    </citation>
    <scope>NUCLEOTIDE SEQUENCE</scope>
    <source>
        <strain evidence="7">CBS 1993</strain>
    </source>
</reference>
<reference evidence="7" key="1">
    <citation type="submission" date="2013-12" db="EMBL/GenBank/DDBJ databases">
        <authorList>
            <person name="Genoscope - CEA"/>
        </authorList>
    </citation>
    <scope>NUCLEOTIDE SEQUENCE</scope>
    <source>
        <strain evidence="7">CBS 1993</strain>
    </source>
</reference>
<evidence type="ECO:0000256" key="6">
    <source>
        <dbReference type="SAM" id="Phobius"/>
    </source>
</evidence>
<comment type="similarity">
    <text evidence="2">Belongs to the multi antimicrobial extrusion (MATE) (TC 2.A.66.1) family.</text>
</comment>
<keyword evidence="8" id="KW-1185">Reference proteome</keyword>
<feature type="transmembrane region" description="Helical" evidence="6">
    <location>
        <begin position="223"/>
        <end position="243"/>
    </location>
</feature>
<feature type="transmembrane region" description="Helical" evidence="6">
    <location>
        <begin position="525"/>
        <end position="545"/>
    </location>
</feature>
<evidence type="ECO:0000313" key="7">
    <source>
        <dbReference type="EMBL" id="CDK24327.1"/>
    </source>
</evidence>
<evidence type="ECO:0000313" key="8">
    <source>
        <dbReference type="Proteomes" id="UP000019384"/>
    </source>
</evidence>
<dbReference type="STRING" id="1382522.W6MIV9"/>
<sequence length="591" mass="64304">MSIPQRQFSYTNSERRASVVVGSVGRAGLFIPSDFISPTGPIGNDDDEFEQYQSISDELDPEQGIESYHPQEIQRKASRQLLSEEAELLAASRLPIRRYSSSGPDPVTTGTSPLVKSDPDAIVESWEDAMAHGGIKTTPKLELKVLTKSSIPLVITFVLQNSMSVASVFSVGHIGATELAAVTLGSMTANITGYALIQGLATSLDTFLPQAYGAKKYKLVGLVLQRCTALIMVCMLVICLSWWLFAEQVLVSMLPDPVSARLAAQYLRLVSYGIPGYVLFETGKRFLQAQGIFHASSYVLFVCAPLNAIMNYVFVWNSVVGLGFIGAPISVSINYWLMALGLFLYTVTSKSEINPMRCWNGFQFVKAFKNWGELMSLALPSVIMIEAEFLAFEILTLMASYLGTTALAAQSVIATMSSLTYQVPFGISIACSTRIANFLGARLPESAKICTQVSLAFGLVISFLNCAFFLIGKQSIASWFTSDPDVIAEVAKVLPLIAFIQIWDALNAVTAGCLRGQGMQKIGGIVNMVAYYVVGIPLAIPLAFYTPLRLFGLWIGTGLGLLIIGIVQGYYCLKADYQELVNQAIERSSHE</sequence>
<dbReference type="GO" id="GO:1990961">
    <property type="term" value="P:xenobiotic detoxification by transmembrane export across the plasma membrane"/>
    <property type="evidence" value="ECO:0007669"/>
    <property type="project" value="InterPro"/>
</dbReference>
<dbReference type="GeneID" id="34517732"/>
<dbReference type="CDD" id="cd13132">
    <property type="entry name" value="MATE_eukaryotic"/>
    <property type="match status" value="1"/>
</dbReference>
<dbReference type="GO" id="GO:0015297">
    <property type="term" value="F:antiporter activity"/>
    <property type="evidence" value="ECO:0007669"/>
    <property type="project" value="InterPro"/>
</dbReference>
<dbReference type="GO" id="GO:0042910">
    <property type="term" value="F:xenobiotic transmembrane transporter activity"/>
    <property type="evidence" value="ECO:0007669"/>
    <property type="project" value="InterPro"/>
</dbReference>
<keyword evidence="5 6" id="KW-0472">Membrane</keyword>
<feature type="transmembrane region" description="Helical" evidence="6">
    <location>
        <begin position="292"/>
        <end position="314"/>
    </location>
</feature>
<keyword evidence="3 6" id="KW-0812">Transmembrane</keyword>
<dbReference type="HOGENOM" id="CLU_012893_1_2_1"/>
<evidence type="ECO:0000256" key="1">
    <source>
        <dbReference type="ARBA" id="ARBA00004141"/>
    </source>
</evidence>
<dbReference type="GO" id="GO:0006556">
    <property type="term" value="P:S-adenosylmethionine biosynthetic process"/>
    <property type="evidence" value="ECO:0007669"/>
    <property type="project" value="EnsemblFungi"/>
</dbReference>
<dbReference type="InterPro" id="IPR045069">
    <property type="entry name" value="MATE_euk"/>
</dbReference>
<dbReference type="EMBL" id="HG793125">
    <property type="protein sequence ID" value="CDK24327.1"/>
    <property type="molecule type" value="Genomic_DNA"/>
</dbReference>
<evidence type="ECO:0000256" key="5">
    <source>
        <dbReference type="ARBA" id="ARBA00023136"/>
    </source>
</evidence>
<accession>W6MIV9</accession>
<gene>
    <name evidence="7" type="ORF">KUCA_T00000287001</name>
</gene>
<name>W6MIV9_9ASCO</name>
<feature type="transmembrane region" description="Helical" evidence="6">
    <location>
        <begin position="492"/>
        <end position="513"/>
    </location>
</feature>
<dbReference type="NCBIfam" id="TIGR00797">
    <property type="entry name" value="matE"/>
    <property type="match status" value="1"/>
</dbReference>
<dbReference type="OrthoDB" id="2126698at2759"/>
<evidence type="ECO:0000256" key="4">
    <source>
        <dbReference type="ARBA" id="ARBA00022989"/>
    </source>
</evidence>
<dbReference type="AlphaFoldDB" id="W6MIV9"/>
<evidence type="ECO:0000256" key="2">
    <source>
        <dbReference type="ARBA" id="ARBA00010199"/>
    </source>
</evidence>
<feature type="transmembrane region" description="Helical" evidence="6">
    <location>
        <begin position="453"/>
        <end position="472"/>
    </location>
</feature>
<keyword evidence="4 6" id="KW-1133">Transmembrane helix</keyword>
<dbReference type="GO" id="GO:0016020">
    <property type="term" value="C:membrane"/>
    <property type="evidence" value="ECO:0007669"/>
    <property type="project" value="UniProtKB-SubCell"/>
</dbReference>
<protein>
    <recommendedName>
        <fullName evidence="9">MATE efflux family protein</fullName>
    </recommendedName>
</protein>
<evidence type="ECO:0008006" key="9">
    <source>
        <dbReference type="Google" id="ProtNLM"/>
    </source>
</evidence>
<comment type="subcellular location">
    <subcellularLocation>
        <location evidence="1">Membrane</location>
        <topology evidence="1">Multi-pass membrane protein</topology>
    </subcellularLocation>
</comment>
<feature type="transmembrane region" description="Helical" evidence="6">
    <location>
        <begin position="551"/>
        <end position="573"/>
    </location>
</feature>
<dbReference type="Proteomes" id="UP000019384">
    <property type="component" value="Unassembled WGS sequence"/>
</dbReference>
<dbReference type="RefSeq" id="XP_022456344.1">
    <property type="nucleotide sequence ID" value="XM_022604814.1"/>
</dbReference>
<organism evidence="7 8">
    <name type="scientific">Kuraishia capsulata CBS 1993</name>
    <dbReference type="NCBI Taxonomy" id="1382522"/>
    <lineage>
        <taxon>Eukaryota</taxon>
        <taxon>Fungi</taxon>
        <taxon>Dikarya</taxon>
        <taxon>Ascomycota</taxon>
        <taxon>Saccharomycotina</taxon>
        <taxon>Pichiomycetes</taxon>
        <taxon>Pichiales</taxon>
        <taxon>Pichiaceae</taxon>
        <taxon>Kuraishia</taxon>
    </lineage>
</organism>
<dbReference type="InterPro" id="IPR002528">
    <property type="entry name" value="MATE_fam"/>
</dbReference>
<dbReference type="Pfam" id="PF01554">
    <property type="entry name" value="MatE"/>
    <property type="match status" value="2"/>
</dbReference>
<dbReference type="PANTHER" id="PTHR11206">
    <property type="entry name" value="MULTIDRUG RESISTANCE PROTEIN"/>
    <property type="match status" value="1"/>
</dbReference>
<feature type="transmembrane region" description="Helical" evidence="6">
    <location>
        <begin position="320"/>
        <end position="347"/>
    </location>
</feature>
<proteinExistence type="inferred from homology"/>